<comment type="caution">
    <text evidence="1">The sequence shown here is derived from an EMBL/GenBank/DDBJ whole genome shotgun (WGS) entry which is preliminary data.</text>
</comment>
<proteinExistence type="predicted"/>
<keyword evidence="2" id="KW-1185">Reference proteome</keyword>
<evidence type="ECO:0000313" key="1">
    <source>
        <dbReference type="EMBL" id="KAK4015955.1"/>
    </source>
</evidence>
<dbReference type="EMBL" id="JAOYFB010000005">
    <property type="protein sequence ID" value="KAK4015955.1"/>
    <property type="molecule type" value="Genomic_DNA"/>
</dbReference>
<organism evidence="1 2">
    <name type="scientific">Daphnia magna</name>
    <dbReference type="NCBI Taxonomy" id="35525"/>
    <lineage>
        <taxon>Eukaryota</taxon>
        <taxon>Metazoa</taxon>
        <taxon>Ecdysozoa</taxon>
        <taxon>Arthropoda</taxon>
        <taxon>Crustacea</taxon>
        <taxon>Branchiopoda</taxon>
        <taxon>Diplostraca</taxon>
        <taxon>Cladocera</taxon>
        <taxon>Anomopoda</taxon>
        <taxon>Daphniidae</taxon>
        <taxon>Daphnia</taxon>
    </lineage>
</organism>
<protein>
    <submittedName>
        <fullName evidence="1">Uncharacterized protein</fullName>
    </submittedName>
</protein>
<sequence length="153" mass="17103">MTSKSDCAESPGAGIAWAMPLVIFKGNFKSGYTDNSISTANRRMCQRHQDILAVFSALIPLIISRHDLIMLVSSLADDWKFLVCRMFLDAISQKYCVSFQKLNICLARLSGTFLFSVHINYVNARVHKTNELGAQSLPTSSSFIPRVTEREPI</sequence>
<gene>
    <name evidence="1" type="ORF">OUZ56_030920</name>
</gene>
<name>A0ABQ9ZTK4_9CRUS</name>
<accession>A0ABQ9ZTK4</accession>
<reference evidence="1 2" key="1">
    <citation type="journal article" date="2023" name="Nucleic Acids Res.">
        <title>The hologenome of Daphnia magna reveals possible DNA methylation and microbiome-mediated evolution of the host genome.</title>
        <authorList>
            <person name="Chaturvedi A."/>
            <person name="Li X."/>
            <person name="Dhandapani V."/>
            <person name="Marshall H."/>
            <person name="Kissane S."/>
            <person name="Cuenca-Cambronero M."/>
            <person name="Asole G."/>
            <person name="Calvet F."/>
            <person name="Ruiz-Romero M."/>
            <person name="Marangio P."/>
            <person name="Guigo R."/>
            <person name="Rago D."/>
            <person name="Mirbahai L."/>
            <person name="Eastwood N."/>
            <person name="Colbourne J.K."/>
            <person name="Zhou J."/>
            <person name="Mallon E."/>
            <person name="Orsini L."/>
        </authorList>
    </citation>
    <scope>NUCLEOTIDE SEQUENCE [LARGE SCALE GENOMIC DNA]</scope>
    <source>
        <strain evidence="1">LRV0_1</strain>
    </source>
</reference>
<dbReference type="Proteomes" id="UP001234178">
    <property type="component" value="Unassembled WGS sequence"/>
</dbReference>
<evidence type="ECO:0000313" key="2">
    <source>
        <dbReference type="Proteomes" id="UP001234178"/>
    </source>
</evidence>